<keyword evidence="1" id="KW-0812">Transmembrane</keyword>
<dbReference type="EMBL" id="FOEL01000015">
    <property type="protein sequence ID" value="SER44889.1"/>
    <property type="molecule type" value="Genomic_DNA"/>
</dbReference>
<evidence type="ECO:0000313" key="2">
    <source>
        <dbReference type="EMBL" id="SER44889.1"/>
    </source>
</evidence>
<dbReference type="GeneID" id="77017533"/>
<dbReference type="Pfam" id="PF22282">
    <property type="entry name" value="CydS"/>
    <property type="match status" value="1"/>
</dbReference>
<keyword evidence="1" id="KW-1133">Transmembrane helix</keyword>
<reference evidence="2 3" key="1">
    <citation type="submission" date="2016-10" db="EMBL/GenBank/DDBJ databases">
        <authorList>
            <person name="Varghese N."/>
            <person name="Submissions S."/>
        </authorList>
    </citation>
    <scope>NUCLEOTIDE SEQUENCE [LARGE SCALE GENOMIC DNA]</scope>
    <source>
        <strain evidence="2 3">TC-13</strain>
    </source>
</reference>
<dbReference type="RefSeq" id="WP_012292033.1">
    <property type="nucleotide sequence ID" value="NZ_BJOM01000014.1"/>
</dbReference>
<comment type="caution">
    <text evidence="2">The sequence shown here is derived from an EMBL/GenBank/DDBJ whole genome shotgun (WGS) entry which is preliminary data.</text>
</comment>
<accession>A0A1H9PAT9</accession>
<proteinExistence type="predicted"/>
<protein>
    <submittedName>
        <fullName evidence="2">Uncharacterized protein</fullName>
    </submittedName>
</protein>
<name>A0A1H9PAT9_9BACI</name>
<evidence type="ECO:0000313" key="3">
    <source>
        <dbReference type="Proteomes" id="UP000199410"/>
    </source>
</evidence>
<feature type="transmembrane region" description="Helical" evidence="1">
    <location>
        <begin position="6"/>
        <end position="25"/>
    </location>
</feature>
<dbReference type="AlphaFoldDB" id="A0A1H9PAT9"/>
<evidence type="ECO:0000256" key="1">
    <source>
        <dbReference type="SAM" id="Phobius"/>
    </source>
</evidence>
<gene>
    <name evidence="2" type="ORF">SAMN02787113_03834</name>
</gene>
<dbReference type="InterPro" id="IPR054381">
    <property type="entry name" value="CydS"/>
</dbReference>
<sequence>MQSFLIFYAPFIVVILGILCAFWWAPRDYHITKEQGKSRE</sequence>
<keyword evidence="1" id="KW-0472">Membrane</keyword>
<organism evidence="2 3">
    <name type="scientific">Lysinibacillus fusiformis</name>
    <dbReference type="NCBI Taxonomy" id="28031"/>
    <lineage>
        <taxon>Bacteria</taxon>
        <taxon>Bacillati</taxon>
        <taxon>Bacillota</taxon>
        <taxon>Bacilli</taxon>
        <taxon>Bacillales</taxon>
        <taxon>Bacillaceae</taxon>
        <taxon>Lysinibacillus</taxon>
    </lineage>
</organism>
<dbReference type="Proteomes" id="UP000199410">
    <property type="component" value="Unassembled WGS sequence"/>
</dbReference>